<keyword evidence="2" id="KW-0604">Photosystem II</keyword>
<evidence type="ECO:0000313" key="5">
    <source>
        <dbReference type="Proteomes" id="UP000616201"/>
    </source>
</evidence>
<dbReference type="EMBL" id="PRDK01000009">
    <property type="protein sequence ID" value="MBE8715070.1"/>
    <property type="molecule type" value="Genomic_DNA"/>
</dbReference>
<evidence type="ECO:0000256" key="2">
    <source>
        <dbReference type="ARBA" id="ARBA00023276"/>
    </source>
</evidence>
<dbReference type="Gene3D" id="2.130.10.10">
    <property type="entry name" value="YVTN repeat-like/Quinoprotein amine dehydrogenase"/>
    <property type="match status" value="2"/>
</dbReference>
<keyword evidence="1" id="KW-0602">Photosynthesis</keyword>
<evidence type="ECO:0000313" key="4">
    <source>
        <dbReference type="EMBL" id="MBE8715070.1"/>
    </source>
</evidence>
<dbReference type="RefSeq" id="WP_196936923.1">
    <property type="nucleotide sequence ID" value="NZ_MU158698.1"/>
</dbReference>
<organism evidence="4 5">
    <name type="scientific">Sphingobacterium hungaricum</name>
    <dbReference type="NCBI Taxonomy" id="2082723"/>
    <lineage>
        <taxon>Bacteria</taxon>
        <taxon>Pseudomonadati</taxon>
        <taxon>Bacteroidota</taxon>
        <taxon>Sphingobacteriia</taxon>
        <taxon>Sphingobacteriales</taxon>
        <taxon>Sphingobacteriaceae</taxon>
        <taxon>Sphingobacterium</taxon>
    </lineage>
</organism>
<feature type="domain" description="Photosynthesis system II assembly factor Ycf48/Hcf136-like" evidence="3">
    <location>
        <begin position="29"/>
        <end position="111"/>
    </location>
</feature>
<dbReference type="PANTHER" id="PTHR47199:SF2">
    <property type="entry name" value="PHOTOSYSTEM II STABILITY_ASSEMBLY FACTOR HCF136, CHLOROPLASTIC"/>
    <property type="match status" value="1"/>
</dbReference>
<gene>
    <name evidence="4" type="ORF">C4F49_15405</name>
</gene>
<dbReference type="AlphaFoldDB" id="A0A928V0W3"/>
<dbReference type="InterPro" id="IPR015943">
    <property type="entry name" value="WD40/YVTN_repeat-like_dom_sf"/>
</dbReference>
<dbReference type="Pfam" id="PF14870">
    <property type="entry name" value="PSII_BNR"/>
    <property type="match status" value="1"/>
</dbReference>
<dbReference type="PANTHER" id="PTHR47199">
    <property type="entry name" value="PHOTOSYSTEM II STABILITY/ASSEMBLY FACTOR HCF136, CHLOROPLASTIC"/>
    <property type="match status" value="1"/>
</dbReference>
<reference evidence="4" key="1">
    <citation type="submission" date="2018-02" db="EMBL/GenBank/DDBJ databases">
        <authorList>
            <person name="Vasarhelyi B.M."/>
            <person name="Deshmukh S."/>
            <person name="Balint B."/>
            <person name="Kukolya J."/>
        </authorList>
    </citation>
    <scope>NUCLEOTIDE SEQUENCE</scope>
    <source>
        <strain evidence="4">KB22</strain>
    </source>
</reference>
<proteinExistence type="predicted"/>
<dbReference type="GO" id="GO:0009523">
    <property type="term" value="C:photosystem II"/>
    <property type="evidence" value="ECO:0007669"/>
    <property type="project" value="UniProtKB-KW"/>
</dbReference>
<evidence type="ECO:0000256" key="1">
    <source>
        <dbReference type="ARBA" id="ARBA00022531"/>
    </source>
</evidence>
<dbReference type="SUPFAM" id="SSF110296">
    <property type="entry name" value="Oligoxyloglucan reducing end-specific cellobiohydrolase"/>
    <property type="match status" value="1"/>
</dbReference>
<protein>
    <submittedName>
        <fullName evidence="4">Oxidoreductase</fullName>
    </submittedName>
</protein>
<sequence length="338" mass="36928">MKILAFILTIVFPLFTFGQEIEILSANNDASFRGLGTYKEHVVWVSGSKGTVGKSLDAGKTWTWVNPKGYEKYDFRDIEVFSEKEALIINAGSPTVILRTTDGGKSWKEVIRDDRAEIFMDGFDFEGKVGFAFGDPIDGKFQLWKTKNKGKTWTDVTDFIFLIADEGEAGFAASGTSIKLLNTVLWVGTGGKYACLYRRDEKALAIDKVDVPILHGESSMGIFSLDFINNNTGIMVGGNYLNDLDNQNSIQLTFDGGLSWEQPSTTVGGYRSCVQYIDATTVLATGTSGTDLSTDGGRNWKTISKDSYNVLSKSASGSLVYFAGGNGNIGVFKVKIQK</sequence>
<dbReference type="Proteomes" id="UP000616201">
    <property type="component" value="Unassembled WGS sequence"/>
</dbReference>
<accession>A0A928V0W3</accession>
<dbReference type="GO" id="GO:0015979">
    <property type="term" value="P:photosynthesis"/>
    <property type="evidence" value="ECO:0007669"/>
    <property type="project" value="UniProtKB-KW"/>
</dbReference>
<keyword evidence="5" id="KW-1185">Reference proteome</keyword>
<name>A0A928V0W3_9SPHI</name>
<evidence type="ECO:0000259" key="3">
    <source>
        <dbReference type="Pfam" id="PF14870"/>
    </source>
</evidence>
<dbReference type="InterPro" id="IPR028203">
    <property type="entry name" value="PSII_CF48-like_dom"/>
</dbReference>
<comment type="caution">
    <text evidence="4">The sequence shown here is derived from an EMBL/GenBank/DDBJ whole genome shotgun (WGS) entry which is preliminary data.</text>
</comment>